<protein>
    <recommendedName>
        <fullName evidence="2">DUF659 domain-containing protein</fullName>
    </recommendedName>
</protein>
<evidence type="ECO:0000313" key="3">
    <source>
        <dbReference type="EMBL" id="KAK3280752.1"/>
    </source>
</evidence>
<evidence type="ECO:0000259" key="2">
    <source>
        <dbReference type="Pfam" id="PF04937"/>
    </source>
</evidence>
<dbReference type="InterPro" id="IPR012337">
    <property type="entry name" value="RNaseH-like_sf"/>
</dbReference>
<dbReference type="AlphaFoldDB" id="A0AAE0GMJ7"/>
<evidence type="ECO:0000256" key="1">
    <source>
        <dbReference type="SAM" id="Phobius"/>
    </source>
</evidence>
<reference evidence="3 4" key="1">
    <citation type="journal article" date="2015" name="Genome Biol. Evol.">
        <title>Comparative Genomics of a Bacterivorous Green Alga Reveals Evolutionary Causalities and Consequences of Phago-Mixotrophic Mode of Nutrition.</title>
        <authorList>
            <person name="Burns J.A."/>
            <person name="Paasch A."/>
            <person name="Narechania A."/>
            <person name="Kim E."/>
        </authorList>
    </citation>
    <scope>NUCLEOTIDE SEQUENCE [LARGE SCALE GENOMIC DNA]</scope>
    <source>
        <strain evidence="3 4">PLY_AMNH</strain>
    </source>
</reference>
<keyword evidence="1" id="KW-0472">Membrane</keyword>
<sequence length="860" mass="96722">MEQFHDTPIFENTLGTPSLQKNVKTLVVCKFDSTVKTTLAYHRINSGKLLPRLLACEHVPDDVKIKVCKLSGAKCSVEWMKEFSLKRKVAESSGDVALEVGEAAVEESQDPSAGKRRQRQQLLDGRTVDKISKAEAMAINFFLYTFFLACRIPFFIVDNYFFRQFIGALRPAYLEVMPHRTALGTTGVDEVYEETLATTAAHLDRVPGRRTLSLDGKTDIRGRGTVNVCEGKQAITAYVTTRYVGAREHTCQMHANLAQEYLGDGREFVAVVADNTGNMRKMFNILRILCPFIFFLGCAIHVLDLLVEDIAKLDEMAEIVADWHFVTSFLKRHSLLYEAFLKRQSKARHARGRLGDGPVTLKLFPLTRFAYCYLMIHGGLRSWALLRDVPDYSEYAVVKAKALKTRRNNRDEAADFEKFEDLVGHQRTKKKGEAACSLLMPITKILHYLEGDSVCGSHLLPLYTLWNTFIHNLPLSFTTQLRRSTIAEVQECTKHRWLGGPSKFGLRHDFHCLVFSLDPYVRAAVVAVCGMDELARMDRTFTEDNVHAALKNYNGGKVDSKLSRLISEFSKYKSRTGIYKSKLSAVDLVVKMQIPEKILPLLSDEDKSTKLLTMLAVLQRLHMIGGPVTFFNSLDAVSADSVEFAHMSVDVVQGLFHACNVERVNKGHDLVHTKARASLGEEKVMKTLYCYVNLLLQKKLTMSFEKYCETVLLESEAEEILGTLNCEEDCAENSDEDLPAGEATGAISAALVEEDEDELVTQAFFVPEGFEIVPKPATLLSGAALDELFVLMCWSGGWELGKVVRYSATRLRHNYDIMWDEGVRGSKLSLDSYHTPTVLPEDIVPGACWVYLRMKEIESD</sequence>
<name>A0AAE0GMJ7_9CHLO</name>
<feature type="transmembrane region" description="Helical" evidence="1">
    <location>
        <begin position="141"/>
        <end position="162"/>
    </location>
</feature>
<proteinExistence type="predicted"/>
<keyword evidence="1" id="KW-1133">Transmembrane helix</keyword>
<evidence type="ECO:0000313" key="4">
    <source>
        <dbReference type="Proteomes" id="UP001190700"/>
    </source>
</evidence>
<comment type="caution">
    <text evidence="3">The sequence shown here is derived from an EMBL/GenBank/DDBJ whole genome shotgun (WGS) entry which is preliminary data.</text>
</comment>
<dbReference type="Proteomes" id="UP001190700">
    <property type="component" value="Unassembled WGS sequence"/>
</dbReference>
<feature type="domain" description="DUF659" evidence="2">
    <location>
        <begin position="179"/>
        <end position="322"/>
    </location>
</feature>
<keyword evidence="4" id="KW-1185">Reference proteome</keyword>
<dbReference type="SUPFAM" id="SSF53098">
    <property type="entry name" value="Ribonuclease H-like"/>
    <property type="match status" value="1"/>
</dbReference>
<keyword evidence="1" id="KW-0812">Transmembrane</keyword>
<accession>A0AAE0GMJ7</accession>
<organism evidence="3 4">
    <name type="scientific">Cymbomonas tetramitiformis</name>
    <dbReference type="NCBI Taxonomy" id="36881"/>
    <lineage>
        <taxon>Eukaryota</taxon>
        <taxon>Viridiplantae</taxon>
        <taxon>Chlorophyta</taxon>
        <taxon>Pyramimonadophyceae</taxon>
        <taxon>Pyramimonadales</taxon>
        <taxon>Pyramimonadaceae</taxon>
        <taxon>Cymbomonas</taxon>
    </lineage>
</organism>
<feature type="transmembrane region" description="Helical" evidence="1">
    <location>
        <begin position="288"/>
        <end position="307"/>
    </location>
</feature>
<dbReference type="Pfam" id="PF04937">
    <property type="entry name" value="DUF659"/>
    <property type="match status" value="1"/>
</dbReference>
<gene>
    <name evidence="3" type="ORF">CYMTET_11429</name>
</gene>
<dbReference type="EMBL" id="LGRX02004283">
    <property type="protein sequence ID" value="KAK3280752.1"/>
    <property type="molecule type" value="Genomic_DNA"/>
</dbReference>
<dbReference type="InterPro" id="IPR007021">
    <property type="entry name" value="DUF659"/>
</dbReference>